<evidence type="ECO:0000256" key="1">
    <source>
        <dbReference type="SAM" id="Phobius"/>
    </source>
</evidence>
<keyword evidence="1" id="KW-1133">Transmembrane helix</keyword>
<protein>
    <submittedName>
        <fullName evidence="2">Uncharacterized protein</fullName>
    </submittedName>
</protein>
<proteinExistence type="predicted"/>
<feature type="transmembrane region" description="Helical" evidence="1">
    <location>
        <begin position="485"/>
        <end position="507"/>
    </location>
</feature>
<gene>
    <name evidence="2" type="ORF">MNBD_CHLOROFLEXI01-515</name>
</gene>
<reference evidence="2" key="1">
    <citation type="submission" date="2018-06" db="EMBL/GenBank/DDBJ databases">
        <authorList>
            <person name="Zhirakovskaya E."/>
        </authorList>
    </citation>
    <scope>NUCLEOTIDE SEQUENCE</scope>
</reference>
<keyword evidence="1" id="KW-0812">Transmembrane</keyword>
<name>A0A3B0VXL8_9ZZZZ</name>
<organism evidence="2">
    <name type="scientific">hydrothermal vent metagenome</name>
    <dbReference type="NCBI Taxonomy" id="652676"/>
    <lineage>
        <taxon>unclassified sequences</taxon>
        <taxon>metagenomes</taxon>
        <taxon>ecological metagenomes</taxon>
    </lineage>
</organism>
<dbReference type="AlphaFoldDB" id="A0A3B0VXL8"/>
<sequence>MAGVLLLVSNWYVYGAEVQASEQNARVAIMYDGSASMKGFYETDGMVELNKKLHDLFSSAHLRPESQVFVSDLKTTKLQKFSEFVAQPGWGTHTKLDEAYELVDDWSVIILVTDNVQDSGDEDYTSTRNFYSLLEQDSIHRVLMAPLALPFDGRLYFKRNSNPPMQTLLAEIKRANPPEARFAADSYKSKNYLSVDMDGQKALAIYMIFSRPTSMDSDLDALVEARLGVKPLTINPIGQGYFFLRGIEDRVTIEKSFKHHNEMCTTTAGREPFIPARPNMRLLPPQSDLLGRTKKYEIHLTGLVEHSVDLPQTYRFYFRIANETDNIVLGAPGCTDRDITMELTNLEYQVHPAFANLFESGEPRLRRTVPGFVPGQVLPGAAGGSPVFVTEFEVPKLNWEFSIAALFKLAFAEAVPLKVKGQIAITVPRGKFLLTQDYRNKYFAEAALAQDKVYSPEDIVHFVRTKPIVLHYDFGSETLLLQTPAWVSTAVYGTGLALLVVFGLIAYSVQLRYVLHFDDTGEELLFYIPKPFGEKVHSRDDVEVFTMKRGLFSYVLHPEQGHRIAVDGKAKRYVKLARQTSFKISGTACDSLVECR</sequence>
<keyword evidence="1" id="KW-0472">Membrane</keyword>
<accession>A0A3B0VXL8</accession>
<evidence type="ECO:0000313" key="2">
    <source>
        <dbReference type="EMBL" id="VAW41669.1"/>
    </source>
</evidence>
<dbReference type="EMBL" id="UOEU01000852">
    <property type="protein sequence ID" value="VAW41669.1"/>
    <property type="molecule type" value="Genomic_DNA"/>
</dbReference>